<keyword evidence="2 4" id="KW-0479">Metal-binding</keyword>
<dbReference type="EMBL" id="CAJVCH010007446">
    <property type="protein sequence ID" value="CAG7660715.1"/>
    <property type="molecule type" value="Genomic_DNA"/>
</dbReference>
<keyword evidence="6" id="KW-1185">Reference proteome</keyword>
<dbReference type="InterPro" id="IPR004294">
    <property type="entry name" value="Carotenoid_Oase"/>
</dbReference>
<dbReference type="GO" id="GO:0016702">
    <property type="term" value="F:oxidoreductase activity, acting on single donors with incorporation of molecular oxygen, incorporation of two atoms of oxygen"/>
    <property type="evidence" value="ECO:0007669"/>
    <property type="project" value="InterPro"/>
</dbReference>
<comment type="cofactor">
    <cofactor evidence="4">
        <name>Fe(2+)</name>
        <dbReference type="ChEBI" id="CHEBI:29033"/>
    </cofactor>
    <text evidence="4">Binds 1 Fe(2+) ion per subunit.</text>
</comment>
<feature type="non-terminal residue" evidence="5">
    <location>
        <position position="1"/>
    </location>
</feature>
<comment type="caution">
    <text evidence="5">The sequence shown here is derived from an EMBL/GenBank/DDBJ whole genome shotgun (WGS) entry which is preliminary data.</text>
</comment>
<name>A0A8J2J6F8_9HEXA</name>
<dbReference type="Proteomes" id="UP000708208">
    <property type="component" value="Unassembled WGS sequence"/>
</dbReference>
<comment type="similarity">
    <text evidence="1">Belongs to the carotenoid oxygenase family.</text>
</comment>
<evidence type="ECO:0000256" key="2">
    <source>
        <dbReference type="ARBA" id="ARBA00022723"/>
    </source>
</evidence>
<evidence type="ECO:0000256" key="3">
    <source>
        <dbReference type="ARBA" id="ARBA00023004"/>
    </source>
</evidence>
<reference evidence="5" key="1">
    <citation type="submission" date="2021-06" db="EMBL/GenBank/DDBJ databases">
        <authorList>
            <person name="Hodson N. C."/>
            <person name="Mongue J. A."/>
            <person name="Jaron S. K."/>
        </authorList>
    </citation>
    <scope>NUCLEOTIDE SEQUENCE</scope>
</reference>
<evidence type="ECO:0000256" key="4">
    <source>
        <dbReference type="PIRSR" id="PIRSR604294-1"/>
    </source>
</evidence>
<keyword evidence="3 4" id="KW-0408">Iron</keyword>
<dbReference type="OrthoDB" id="1069523at2759"/>
<gene>
    <name evidence="5" type="ORF">AFUS01_LOCUS1346</name>
</gene>
<proteinExistence type="inferred from homology"/>
<dbReference type="Pfam" id="PF03055">
    <property type="entry name" value="RPE65"/>
    <property type="match status" value="1"/>
</dbReference>
<evidence type="ECO:0000313" key="6">
    <source>
        <dbReference type="Proteomes" id="UP000708208"/>
    </source>
</evidence>
<organism evidence="5 6">
    <name type="scientific">Allacma fusca</name>
    <dbReference type="NCBI Taxonomy" id="39272"/>
    <lineage>
        <taxon>Eukaryota</taxon>
        <taxon>Metazoa</taxon>
        <taxon>Ecdysozoa</taxon>
        <taxon>Arthropoda</taxon>
        <taxon>Hexapoda</taxon>
        <taxon>Collembola</taxon>
        <taxon>Symphypleona</taxon>
        <taxon>Sminthuridae</taxon>
        <taxon>Allacma</taxon>
    </lineage>
</organism>
<accession>A0A8J2J6F8</accession>
<dbReference type="GO" id="GO:0046872">
    <property type="term" value="F:metal ion binding"/>
    <property type="evidence" value="ECO:0007669"/>
    <property type="project" value="UniProtKB-KW"/>
</dbReference>
<sequence length="178" mass="20158">TGGYEGIDAVSLVTKSGVSGVVNCCLLNYGIALHMQFRYHFYCASTRLSAFGQFSPELTGNNSSNIIIIGKDVYTLGDSCFFHRIDPENLENKERHDTNKLFNFNIHTAHPMPDSNGDLWNIGYTVSVFTGLKFYILKIPQRTTVLERFKKSKTVASRNCSQSLEWCHGVRSQLRRHE</sequence>
<dbReference type="AlphaFoldDB" id="A0A8J2J6F8"/>
<feature type="binding site" evidence="4">
    <location>
        <position position="110"/>
    </location>
    <ligand>
        <name>Fe cation</name>
        <dbReference type="ChEBI" id="CHEBI:24875"/>
        <note>catalytic</note>
    </ligand>
</feature>
<protein>
    <submittedName>
        <fullName evidence="5">Uncharacterized protein</fullName>
    </submittedName>
</protein>
<evidence type="ECO:0000256" key="1">
    <source>
        <dbReference type="ARBA" id="ARBA00006787"/>
    </source>
</evidence>
<evidence type="ECO:0000313" key="5">
    <source>
        <dbReference type="EMBL" id="CAG7660715.1"/>
    </source>
</evidence>